<dbReference type="InParanoid" id="A0A165VAN0"/>
<feature type="region of interest" description="Disordered" evidence="1">
    <location>
        <begin position="295"/>
        <end position="323"/>
    </location>
</feature>
<dbReference type="STRING" id="1314782.A0A165VAN0"/>
<name>A0A165VAN0_9AGAM</name>
<organism evidence="2 3">
    <name type="scientific">Neolentinus lepideus HHB14362 ss-1</name>
    <dbReference type="NCBI Taxonomy" id="1314782"/>
    <lineage>
        <taxon>Eukaryota</taxon>
        <taxon>Fungi</taxon>
        <taxon>Dikarya</taxon>
        <taxon>Basidiomycota</taxon>
        <taxon>Agaricomycotina</taxon>
        <taxon>Agaricomycetes</taxon>
        <taxon>Gloeophyllales</taxon>
        <taxon>Gloeophyllaceae</taxon>
        <taxon>Neolentinus</taxon>
    </lineage>
</organism>
<reference evidence="2 3" key="1">
    <citation type="journal article" date="2016" name="Mol. Biol. Evol.">
        <title>Comparative Genomics of Early-Diverging Mushroom-Forming Fungi Provides Insights into the Origins of Lignocellulose Decay Capabilities.</title>
        <authorList>
            <person name="Nagy L.G."/>
            <person name="Riley R."/>
            <person name="Tritt A."/>
            <person name="Adam C."/>
            <person name="Daum C."/>
            <person name="Floudas D."/>
            <person name="Sun H."/>
            <person name="Yadav J.S."/>
            <person name="Pangilinan J."/>
            <person name="Larsson K.H."/>
            <person name="Matsuura K."/>
            <person name="Barry K."/>
            <person name="Labutti K."/>
            <person name="Kuo R."/>
            <person name="Ohm R.A."/>
            <person name="Bhattacharya S.S."/>
            <person name="Shirouzu T."/>
            <person name="Yoshinaga Y."/>
            <person name="Martin F.M."/>
            <person name="Grigoriev I.V."/>
            <person name="Hibbett D.S."/>
        </authorList>
    </citation>
    <scope>NUCLEOTIDE SEQUENCE [LARGE SCALE GENOMIC DNA]</scope>
    <source>
        <strain evidence="2 3">HHB14362 ss-1</strain>
    </source>
</reference>
<evidence type="ECO:0000256" key="1">
    <source>
        <dbReference type="SAM" id="MobiDB-lite"/>
    </source>
</evidence>
<evidence type="ECO:0000313" key="3">
    <source>
        <dbReference type="Proteomes" id="UP000076761"/>
    </source>
</evidence>
<proteinExistence type="predicted"/>
<dbReference type="OrthoDB" id="9995831at2759"/>
<keyword evidence="3" id="KW-1185">Reference proteome</keyword>
<sequence length="351" mass="38289">MANTNSIAFPSAPSEGRPTIARNSSTSDLSIVSRHVTALEVCDLVYGEGDGHTSTLDAIERFYEANAGYENPLLTATSRSVLCDIYSLTNRLSRLNVPRPLVVLYMLLGKQDLLEGDEASHNLFQALRVWTEVGEISESESFDGHRQCVIEHTFNILILPGLHSDRFATASAGRFAHPDTPMSSSLALPNAHGSSSHPSTYIHPSDPAISVPLLNFMLPSPLHLQLHVITRLRFNDSGHITHHRDFWDAKDLVSLLPGGNIAQWVSARVVGGALSSMSRVLGISAADSRRRIRDDADIGKSSRMRGRAGDIESGLEPTPTESYSRQAFRYLRSPVSTYSLHSPSGKGGHPM</sequence>
<evidence type="ECO:0000313" key="2">
    <source>
        <dbReference type="EMBL" id="KZT29413.1"/>
    </source>
</evidence>
<accession>A0A165VAN0</accession>
<protein>
    <submittedName>
        <fullName evidence="2">Uncharacterized protein</fullName>
    </submittedName>
</protein>
<dbReference type="EMBL" id="KV425554">
    <property type="protein sequence ID" value="KZT29413.1"/>
    <property type="molecule type" value="Genomic_DNA"/>
</dbReference>
<feature type="region of interest" description="Disordered" evidence="1">
    <location>
        <begin position="1"/>
        <end position="23"/>
    </location>
</feature>
<dbReference type="AlphaFoldDB" id="A0A165VAN0"/>
<dbReference type="Proteomes" id="UP000076761">
    <property type="component" value="Unassembled WGS sequence"/>
</dbReference>
<gene>
    <name evidence="2" type="ORF">NEOLEDRAFT_1128162</name>
</gene>